<dbReference type="EMBL" id="FOGO01000004">
    <property type="protein sequence ID" value="SER81060.1"/>
    <property type="molecule type" value="Genomic_DNA"/>
</dbReference>
<feature type="transmembrane region" description="Helical" evidence="2">
    <location>
        <begin position="17"/>
        <end position="38"/>
    </location>
</feature>
<reference evidence="4" key="1">
    <citation type="submission" date="2016-10" db="EMBL/GenBank/DDBJ databases">
        <authorList>
            <person name="Varghese N."/>
            <person name="Submissions S."/>
        </authorList>
    </citation>
    <scope>NUCLEOTIDE SEQUENCE [LARGE SCALE GENOMIC DNA]</scope>
    <source>
        <strain evidence="4">CGMCC 4.6825</strain>
    </source>
</reference>
<dbReference type="AlphaFoldDB" id="A0A1H9S7T9"/>
<dbReference type="RefSeq" id="WP_075000114.1">
    <property type="nucleotide sequence ID" value="NZ_FOGO01000004.1"/>
</dbReference>
<organism evidence="3 4">
    <name type="scientific">Streptomyces qinglanensis</name>
    <dbReference type="NCBI Taxonomy" id="943816"/>
    <lineage>
        <taxon>Bacteria</taxon>
        <taxon>Bacillati</taxon>
        <taxon>Actinomycetota</taxon>
        <taxon>Actinomycetes</taxon>
        <taxon>Kitasatosporales</taxon>
        <taxon>Streptomycetaceae</taxon>
        <taxon>Streptomyces</taxon>
    </lineage>
</organism>
<evidence type="ECO:0000256" key="1">
    <source>
        <dbReference type="SAM" id="MobiDB-lite"/>
    </source>
</evidence>
<gene>
    <name evidence="3" type="ORF">SAMN05421870_104338</name>
</gene>
<evidence type="ECO:0000256" key="2">
    <source>
        <dbReference type="SAM" id="Phobius"/>
    </source>
</evidence>
<keyword evidence="4" id="KW-1185">Reference proteome</keyword>
<evidence type="ECO:0000313" key="4">
    <source>
        <dbReference type="Proteomes" id="UP000182841"/>
    </source>
</evidence>
<feature type="transmembrane region" description="Helical" evidence="2">
    <location>
        <begin position="205"/>
        <end position="224"/>
    </location>
</feature>
<dbReference type="Proteomes" id="UP000182841">
    <property type="component" value="Unassembled WGS sequence"/>
</dbReference>
<accession>A0A1H9S7T9</accession>
<keyword evidence="2" id="KW-0812">Transmembrane</keyword>
<feature type="transmembrane region" description="Helical" evidence="2">
    <location>
        <begin position="63"/>
        <end position="84"/>
    </location>
</feature>
<feature type="region of interest" description="Disordered" evidence="1">
    <location>
        <begin position="299"/>
        <end position="319"/>
    </location>
</feature>
<keyword evidence="2" id="KW-1133">Transmembrane helix</keyword>
<proteinExistence type="predicted"/>
<evidence type="ECO:0000313" key="3">
    <source>
        <dbReference type="EMBL" id="SER81060.1"/>
    </source>
</evidence>
<sequence length="319" mass="35839">MIGDFWRGVGGRLAERWVAALFSPTFAFWVGGLLAWLARSGARDDGWTSRVLAFGRELQGQPAIVQGIYVVAPLTLIVLSGLALQQLVFPVLRALEGYWPAPFTPLANRLRARLSRRSDVQTLRLRQLAARSLPELTADELAERARLERRHRRIPAQRVQRMPTRLGNSLRASESRIRARYGLDPIVCWPRLWLLLPETARQQTTAAYASMLLTVQVFICGVLFTVWTVWSWWALPVGLLVAAAAYARMLPAASALGDVVESCFDVHRRLLYQAAHWPLPTNPRDERTEGTRLTTYLHTSTRSPEPAFVQPAEFPSPGP</sequence>
<dbReference type="OrthoDB" id="529448at2"/>
<name>A0A1H9S7T9_9ACTN</name>
<keyword evidence="2" id="KW-0472">Membrane</keyword>
<protein>
    <submittedName>
        <fullName evidence="3">Uncharacterized protein</fullName>
    </submittedName>
</protein>